<gene>
    <name evidence="2" type="ORF">UFOPK1874_00643</name>
</gene>
<sequence length="451" mass="50067">MNVTSDLSGVISSGMCIGCGACEMADPTVKVSLNTKRLTYEPETPGSALAASVCPAVSVDYEGLQNYLFPGAEIGPFGVVRSVHLSQSTDNGRNMKASSGGLIKELLRHLLSNNHIDAVIALDHVDGIEFAARLVTSPEDVDTLPGSIYHNLKQTPALQLLRDTPGRLAVVAIPCQLEGLYAWVKQQEPELRQKISITIGLLCGWQYSHHSINAMGEYLGYNPEEIADISYRGGGPVGKLTVTTRDGDVYSASRRVDFGYQVAFDRHFNTSRCHVCINHSNFLADLVVGDAWLPSTVFTKTGISLVVCRTEFAEASLQSLVDSGNCVSIQVGEDEIRESQTERVVFGEFAYAYAAYLREIGLHTPELHGPNEGFGTLKPRRQVTKFHRELVRKQALMAARRYKYMKLRKGTLELRSYIMRYVRWFVVRILRVKSLSGQRKEISRDRFSGFH</sequence>
<dbReference type="PANTHER" id="PTHR31332:SF0">
    <property type="entry name" value="7-HYDROXYMETHYL CHLOROPHYLL A REDUCTASE, CHLOROPLASTIC"/>
    <property type="match status" value="1"/>
</dbReference>
<organism evidence="2">
    <name type="scientific">freshwater metagenome</name>
    <dbReference type="NCBI Taxonomy" id="449393"/>
    <lineage>
        <taxon>unclassified sequences</taxon>
        <taxon>metagenomes</taxon>
        <taxon>ecological metagenomes</taxon>
    </lineage>
</organism>
<dbReference type="GO" id="GO:0052592">
    <property type="term" value="F:oxidoreductase activity, acting on CH or CH2 groups, with an iron-sulfur protein as acceptor"/>
    <property type="evidence" value="ECO:0007669"/>
    <property type="project" value="TreeGrafter"/>
</dbReference>
<dbReference type="AlphaFoldDB" id="A0A6J6HLQ2"/>
<dbReference type="InterPro" id="IPR017896">
    <property type="entry name" value="4Fe4S_Fe-S-bd"/>
</dbReference>
<evidence type="ECO:0000259" key="1">
    <source>
        <dbReference type="PROSITE" id="PS51379"/>
    </source>
</evidence>
<reference evidence="2" key="1">
    <citation type="submission" date="2020-05" db="EMBL/GenBank/DDBJ databases">
        <authorList>
            <person name="Chiriac C."/>
            <person name="Salcher M."/>
            <person name="Ghai R."/>
            <person name="Kavagutti S V."/>
        </authorList>
    </citation>
    <scope>NUCLEOTIDE SEQUENCE</scope>
</reference>
<protein>
    <submittedName>
        <fullName evidence="2">Unannotated protein</fullName>
    </submittedName>
</protein>
<dbReference type="Pfam" id="PF04432">
    <property type="entry name" value="FrhB_FdhB_C"/>
    <property type="match status" value="1"/>
</dbReference>
<dbReference type="InterPro" id="IPR045220">
    <property type="entry name" value="FRHB/FDHB/HCAR-like"/>
</dbReference>
<accession>A0A6J6HLQ2</accession>
<dbReference type="InterPro" id="IPR007516">
    <property type="entry name" value="Co_F420_Hydgase/DH_bsu_N"/>
</dbReference>
<dbReference type="InterPro" id="IPR007525">
    <property type="entry name" value="FrhB_FdhB_C"/>
</dbReference>
<dbReference type="EMBL" id="CAEZUX010000058">
    <property type="protein sequence ID" value="CAB4614692.1"/>
    <property type="molecule type" value="Genomic_DNA"/>
</dbReference>
<dbReference type="PROSITE" id="PS51379">
    <property type="entry name" value="4FE4S_FER_2"/>
    <property type="match status" value="1"/>
</dbReference>
<feature type="domain" description="4Fe-4S ferredoxin-type" evidence="1">
    <location>
        <begin position="7"/>
        <end position="36"/>
    </location>
</feature>
<proteinExistence type="predicted"/>
<dbReference type="PANTHER" id="PTHR31332">
    <property type="entry name" value="7-HYDROXYMETHYL CHLOROPHYLL A REDUCTASE, CHLOROPLASTIC"/>
    <property type="match status" value="1"/>
</dbReference>
<dbReference type="Pfam" id="PF04422">
    <property type="entry name" value="FrhB_FdhB_N"/>
    <property type="match status" value="1"/>
</dbReference>
<evidence type="ECO:0000313" key="2">
    <source>
        <dbReference type="EMBL" id="CAB4614692.1"/>
    </source>
</evidence>
<name>A0A6J6HLQ2_9ZZZZ</name>